<evidence type="ECO:0000256" key="4">
    <source>
        <dbReference type="ARBA" id="ARBA00023136"/>
    </source>
</evidence>
<dbReference type="EMBL" id="CP020918">
    <property type="protein sequence ID" value="AWG23271.1"/>
    <property type="molecule type" value="Genomic_DNA"/>
</dbReference>
<dbReference type="Proteomes" id="UP000244527">
    <property type="component" value="Chromosome"/>
</dbReference>
<dbReference type="InterPro" id="IPR012944">
    <property type="entry name" value="SusD_RagB_dom"/>
</dbReference>
<dbReference type="RefSeq" id="WP_108742169.1">
    <property type="nucleotide sequence ID" value="NZ_CP020918.1"/>
</dbReference>
<keyword evidence="3 6" id="KW-0732">Signal</keyword>
<feature type="chain" id="PRO_5015522408" description="RagB/SusD family nutrient uptake outer membrane protein" evidence="6">
    <location>
        <begin position="24"/>
        <end position="607"/>
    </location>
</feature>
<accession>A0A2S1LI08</accession>
<dbReference type="OrthoDB" id="5694214at2"/>
<comment type="similarity">
    <text evidence="2">Belongs to the SusD family.</text>
</comment>
<evidence type="ECO:0008006" key="11">
    <source>
        <dbReference type="Google" id="ProtNLM"/>
    </source>
</evidence>
<keyword evidence="4" id="KW-0472">Membrane</keyword>
<dbReference type="PROSITE" id="PS51257">
    <property type="entry name" value="PROKAR_LIPOPROTEIN"/>
    <property type="match status" value="1"/>
</dbReference>
<dbReference type="GO" id="GO:0009279">
    <property type="term" value="C:cell outer membrane"/>
    <property type="evidence" value="ECO:0007669"/>
    <property type="project" value="UniProtKB-SubCell"/>
</dbReference>
<organism evidence="9 10">
    <name type="scientific">Flavobacterium faecale</name>
    <dbReference type="NCBI Taxonomy" id="1355330"/>
    <lineage>
        <taxon>Bacteria</taxon>
        <taxon>Pseudomonadati</taxon>
        <taxon>Bacteroidota</taxon>
        <taxon>Flavobacteriia</taxon>
        <taxon>Flavobacteriales</taxon>
        <taxon>Flavobacteriaceae</taxon>
        <taxon>Flavobacterium</taxon>
    </lineage>
</organism>
<dbReference type="SUPFAM" id="SSF48452">
    <property type="entry name" value="TPR-like"/>
    <property type="match status" value="1"/>
</dbReference>
<evidence type="ECO:0000256" key="6">
    <source>
        <dbReference type="SAM" id="SignalP"/>
    </source>
</evidence>
<dbReference type="Gene3D" id="1.25.40.390">
    <property type="match status" value="1"/>
</dbReference>
<proteinExistence type="inferred from homology"/>
<evidence type="ECO:0000256" key="1">
    <source>
        <dbReference type="ARBA" id="ARBA00004442"/>
    </source>
</evidence>
<protein>
    <recommendedName>
        <fullName evidence="11">RagB/SusD family nutrient uptake outer membrane protein</fullName>
    </recommendedName>
</protein>
<reference evidence="9 10" key="1">
    <citation type="submission" date="2017-04" db="EMBL/GenBank/DDBJ databases">
        <title>Compelte genome sequence of WV33.</title>
        <authorList>
            <person name="Lee P.C."/>
        </authorList>
    </citation>
    <scope>NUCLEOTIDE SEQUENCE [LARGE SCALE GENOMIC DNA]</scope>
    <source>
        <strain evidence="9 10">WV33</strain>
    </source>
</reference>
<evidence type="ECO:0000313" key="9">
    <source>
        <dbReference type="EMBL" id="AWG23271.1"/>
    </source>
</evidence>
<feature type="domain" description="SusD-like N-terminal" evidence="8">
    <location>
        <begin position="95"/>
        <end position="229"/>
    </location>
</feature>
<feature type="signal peptide" evidence="6">
    <location>
        <begin position="1"/>
        <end position="23"/>
    </location>
</feature>
<gene>
    <name evidence="9" type="ORF">FFWV33_17925</name>
</gene>
<dbReference type="KEGG" id="ffa:FFWV33_17925"/>
<evidence type="ECO:0000259" key="7">
    <source>
        <dbReference type="Pfam" id="PF07980"/>
    </source>
</evidence>
<evidence type="ECO:0000256" key="3">
    <source>
        <dbReference type="ARBA" id="ARBA00022729"/>
    </source>
</evidence>
<feature type="domain" description="RagB/SusD" evidence="7">
    <location>
        <begin position="404"/>
        <end position="605"/>
    </location>
</feature>
<dbReference type="InterPro" id="IPR011990">
    <property type="entry name" value="TPR-like_helical_dom_sf"/>
</dbReference>
<name>A0A2S1LI08_9FLAO</name>
<evidence type="ECO:0000259" key="8">
    <source>
        <dbReference type="Pfam" id="PF14322"/>
    </source>
</evidence>
<dbReference type="Pfam" id="PF14322">
    <property type="entry name" value="SusD-like_3"/>
    <property type="match status" value="1"/>
</dbReference>
<dbReference type="InterPro" id="IPR033985">
    <property type="entry name" value="SusD-like_N"/>
</dbReference>
<keyword evidence="10" id="KW-1185">Reference proteome</keyword>
<dbReference type="AlphaFoldDB" id="A0A2S1LI08"/>
<sequence>MKKDFYKYISLALVAGLSLSSCNPDLTEINPNYSTTASYWNNLDETSQGITALYVTLLNTTIFNVREETVRSDMGYYAATRPYANASVGDQSVTFFTQTFNGDVKAVFQKWDGCYKGIYRANQVIEALNKIEAKSDPVRWKQQMAEARFFRGLFHFYIHNSYNNGNVLIVDHTPITKEDLFGSVSPSAKVIEFFRKDLQYAVDNLLPDINAEKGHVNQATAATILGTSYLYEGDDLEKAKINFNKVITNSNYSLERDMSKMFTTAGEFNKESIFEVIYDISLRPDLGLFDEESTTNRLAFLSISSNNMFSPPAWVAYAYKSEKMDLLDSRNYKGGVILPVNLRGVSLRASAMVILPEDLQTPVYKFANGIEAAAPNSASPSLNLGFNATATGGFFGNISLYKKYLNTDQAGYTGENSLPLGSQKSSKNVVVNRLSEVYLMQAECLIKTGDVSGALKLMNRIRERWGLVLLGPAGSGEFAGKTYDTSKDYLNANILMDQLMYVDKPLELSAEGCSSRFSDLRRWGKLKSRFEELAATNYYVKNFTYTKSTGGTAVKNNASVLNAPATGATLIPNEFDFPSRNYNIAGSKNDYLPIPNSELNRNPNILK</sequence>
<keyword evidence="5" id="KW-0998">Cell outer membrane</keyword>
<evidence type="ECO:0000256" key="5">
    <source>
        <dbReference type="ARBA" id="ARBA00023237"/>
    </source>
</evidence>
<evidence type="ECO:0000256" key="2">
    <source>
        <dbReference type="ARBA" id="ARBA00006275"/>
    </source>
</evidence>
<evidence type="ECO:0000313" key="10">
    <source>
        <dbReference type="Proteomes" id="UP000244527"/>
    </source>
</evidence>
<dbReference type="Pfam" id="PF07980">
    <property type="entry name" value="SusD_RagB"/>
    <property type="match status" value="1"/>
</dbReference>
<comment type="subcellular location">
    <subcellularLocation>
        <location evidence="1">Cell outer membrane</location>
    </subcellularLocation>
</comment>